<feature type="binding site" evidence="2">
    <location>
        <position position="6"/>
    </location>
    <ligand>
        <name>Zn(2+)</name>
        <dbReference type="ChEBI" id="CHEBI:29105"/>
    </ligand>
</feature>
<reference evidence="6" key="1">
    <citation type="submission" date="2022-07" db="EMBL/GenBank/DDBJ databases">
        <authorList>
            <person name="Trinca V."/>
            <person name="Uliana J.V.C."/>
            <person name="Torres T.T."/>
            <person name="Ward R.J."/>
            <person name="Monesi N."/>
        </authorList>
    </citation>
    <scope>NUCLEOTIDE SEQUENCE</scope>
    <source>
        <strain evidence="6">HSMRA1968</strain>
        <tissue evidence="6">Whole embryos</tissue>
    </source>
</reference>
<feature type="binding site" evidence="2">
    <location>
        <position position="9"/>
    </location>
    <ligand>
        <name>Zn(2+)</name>
        <dbReference type="ChEBI" id="CHEBI:29105"/>
    </ligand>
</feature>
<evidence type="ECO:0000313" key="7">
    <source>
        <dbReference type="Proteomes" id="UP001151699"/>
    </source>
</evidence>
<dbReference type="EMBL" id="WJQU01000002">
    <property type="protein sequence ID" value="KAJ6640734.1"/>
    <property type="molecule type" value="Genomic_DNA"/>
</dbReference>
<protein>
    <recommendedName>
        <fullName evidence="8">ZAD domain-containing protein</fullName>
    </recommendedName>
</protein>
<feature type="binding site" evidence="2">
    <location>
        <position position="54"/>
    </location>
    <ligand>
        <name>Zn(2+)</name>
        <dbReference type="ChEBI" id="CHEBI:29105"/>
    </ligand>
</feature>
<name>A0A9Q0N194_9DIPT</name>
<evidence type="ECO:0000256" key="1">
    <source>
        <dbReference type="PROSITE-ProRule" id="PRU00042"/>
    </source>
</evidence>
<keyword evidence="7" id="KW-1185">Reference proteome</keyword>
<dbReference type="SMART" id="SM00868">
    <property type="entry name" value="zf-AD"/>
    <property type="match status" value="1"/>
</dbReference>
<dbReference type="InterPro" id="IPR012934">
    <property type="entry name" value="Znf_AD"/>
</dbReference>
<dbReference type="Gene3D" id="3.30.160.60">
    <property type="entry name" value="Classic Zinc Finger"/>
    <property type="match status" value="1"/>
</dbReference>
<evidence type="ECO:0000256" key="2">
    <source>
        <dbReference type="PROSITE-ProRule" id="PRU01263"/>
    </source>
</evidence>
<dbReference type="GO" id="GO:0008270">
    <property type="term" value="F:zinc ion binding"/>
    <property type="evidence" value="ECO:0007669"/>
    <property type="project" value="UniProtKB-UniRule"/>
</dbReference>
<feature type="non-terminal residue" evidence="6">
    <location>
        <position position="300"/>
    </location>
</feature>
<dbReference type="PROSITE" id="PS50157">
    <property type="entry name" value="ZINC_FINGER_C2H2_2"/>
    <property type="match status" value="1"/>
</dbReference>
<dbReference type="Proteomes" id="UP001151699">
    <property type="component" value="Chromosome B"/>
</dbReference>
<dbReference type="AlphaFoldDB" id="A0A9Q0N194"/>
<dbReference type="OrthoDB" id="10437962at2759"/>
<dbReference type="PROSITE" id="PS51915">
    <property type="entry name" value="ZAD"/>
    <property type="match status" value="1"/>
</dbReference>
<evidence type="ECO:0008006" key="8">
    <source>
        <dbReference type="Google" id="ProtNLM"/>
    </source>
</evidence>
<sequence>MFPDICRTCFKEFQGSSEIVPLFEPYKNIWYYRLINTTFNLTLTQNDQLGSSICRTCALQVLKSYKFRLKYKETEEKLQKMLEQSQDAEGSGCIVQSPSDSSEQIKRLLHSNVASDVNARKSNGNVRHSTKVETKNVKSEQTDVSSWSEPAIVIHDDDSGDEFIVPTITEVNVEINVDQTDFKLDAGPEPDLGLYLTEKQTEICGFDPLDEDNSNDSLLVPMDMKRSPRKTYTGDLNKKWTCRICSESFRTRDLLREHNHIHMAMKQNSKLLAKSEPSLEPKVKKVKPSSIVKKEKELKW</sequence>
<dbReference type="GO" id="GO:0005634">
    <property type="term" value="C:nucleus"/>
    <property type="evidence" value="ECO:0007669"/>
    <property type="project" value="InterPro"/>
</dbReference>
<evidence type="ECO:0000259" key="5">
    <source>
        <dbReference type="PROSITE" id="PS51915"/>
    </source>
</evidence>
<keyword evidence="2" id="KW-0479">Metal-binding</keyword>
<feature type="binding site" evidence="2">
    <location>
        <position position="57"/>
    </location>
    <ligand>
        <name>Zn(2+)</name>
        <dbReference type="ChEBI" id="CHEBI:29105"/>
    </ligand>
</feature>
<proteinExistence type="predicted"/>
<dbReference type="PROSITE" id="PS00028">
    <property type="entry name" value="ZINC_FINGER_C2H2_1"/>
    <property type="match status" value="1"/>
</dbReference>
<feature type="domain" description="C2H2-type" evidence="4">
    <location>
        <begin position="240"/>
        <end position="267"/>
    </location>
</feature>
<gene>
    <name evidence="6" type="ORF">Bhyg_05666</name>
</gene>
<accession>A0A9Q0N194</accession>
<organism evidence="6 7">
    <name type="scientific">Pseudolycoriella hygida</name>
    <dbReference type="NCBI Taxonomy" id="35572"/>
    <lineage>
        <taxon>Eukaryota</taxon>
        <taxon>Metazoa</taxon>
        <taxon>Ecdysozoa</taxon>
        <taxon>Arthropoda</taxon>
        <taxon>Hexapoda</taxon>
        <taxon>Insecta</taxon>
        <taxon>Pterygota</taxon>
        <taxon>Neoptera</taxon>
        <taxon>Endopterygota</taxon>
        <taxon>Diptera</taxon>
        <taxon>Nematocera</taxon>
        <taxon>Sciaroidea</taxon>
        <taxon>Sciaridae</taxon>
        <taxon>Pseudolycoriella</taxon>
    </lineage>
</organism>
<dbReference type="Gene3D" id="3.40.1800.20">
    <property type="match status" value="1"/>
</dbReference>
<feature type="region of interest" description="Disordered" evidence="3">
    <location>
        <begin position="273"/>
        <end position="300"/>
    </location>
</feature>
<comment type="caution">
    <text evidence="6">The sequence shown here is derived from an EMBL/GenBank/DDBJ whole genome shotgun (WGS) entry which is preliminary data.</text>
</comment>
<feature type="domain" description="ZAD" evidence="5">
    <location>
        <begin position="4"/>
        <end position="81"/>
    </location>
</feature>
<dbReference type="InterPro" id="IPR013087">
    <property type="entry name" value="Znf_C2H2_type"/>
</dbReference>
<keyword evidence="2" id="KW-0862">Zinc</keyword>
<evidence type="ECO:0000259" key="4">
    <source>
        <dbReference type="PROSITE" id="PS50157"/>
    </source>
</evidence>
<dbReference type="SUPFAM" id="SSF57716">
    <property type="entry name" value="Glucocorticoid receptor-like (DNA-binding domain)"/>
    <property type="match status" value="1"/>
</dbReference>
<keyword evidence="1" id="KW-0863">Zinc-finger</keyword>
<dbReference type="Pfam" id="PF07776">
    <property type="entry name" value="zf-AD"/>
    <property type="match status" value="1"/>
</dbReference>
<evidence type="ECO:0000256" key="3">
    <source>
        <dbReference type="SAM" id="MobiDB-lite"/>
    </source>
</evidence>
<evidence type="ECO:0000313" key="6">
    <source>
        <dbReference type="EMBL" id="KAJ6640734.1"/>
    </source>
</evidence>